<evidence type="ECO:0000256" key="6">
    <source>
        <dbReference type="ARBA" id="ARBA00023136"/>
    </source>
</evidence>
<keyword evidence="5 7" id="KW-1133">Transmembrane helix</keyword>
<comment type="subcellular location">
    <subcellularLocation>
        <location evidence="1">Cell membrane</location>
        <topology evidence="1">Multi-pass membrane protein</topology>
    </subcellularLocation>
</comment>
<feature type="transmembrane region" description="Helical" evidence="7">
    <location>
        <begin position="107"/>
        <end position="132"/>
    </location>
</feature>
<dbReference type="Gene3D" id="1.10.3720.10">
    <property type="entry name" value="MetI-like"/>
    <property type="match status" value="1"/>
</dbReference>
<dbReference type="PANTHER" id="PTHR30151">
    <property type="entry name" value="ALKANE SULFONATE ABC TRANSPORTER-RELATED, MEMBRANE SUBUNIT"/>
    <property type="match status" value="1"/>
</dbReference>
<dbReference type="Pfam" id="PF00528">
    <property type="entry name" value="BPD_transp_1"/>
    <property type="match status" value="1"/>
</dbReference>
<dbReference type="EMBL" id="CAEZXP010000001">
    <property type="protein sequence ID" value="CAB4688792.1"/>
    <property type="molecule type" value="Genomic_DNA"/>
</dbReference>
<keyword evidence="6 7" id="KW-0472">Membrane</keyword>
<reference evidence="9" key="1">
    <citation type="submission" date="2020-05" db="EMBL/GenBank/DDBJ databases">
        <authorList>
            <person name="Chiriac C."/>
            <person name="Salcher M."/>
            <person name="Ghai R."/>
            <person name="Kavagutti S V."/>
        </authorList>
    </citation>
    <scope>NUCLEOTIDE SEQUENCE</scope>
</reference>
<dbReference type="CDD" id="cd06261">
    <property type="entry name" value="TM_PBP2"/>
    <property type="match status" value="1"/>
</dbReference>
<proteinExistence type="predicted"/>
<dbReference type="AlphaFoldDB" id="A0A6J6NS81"/>
<evidence type="ECO:0000256" key="4">
    <source>
        <dbReference type="ARBA" id="ARBA00022692"/>
    </source>
</evidence>
<accession>A0A6J6NS81</accession>
<feature type="transmembrane region" description="Helical" evidence="7">
    <location>
        <begin position="21"/>
        <end position="41"/>
    </location>
</feature>
<gene>
    <name evidence="9" type="ORF">UFOPK2399_00549</name>
</gene>
<evidence type="ECO:0000313" key="9">
    <source>
        <dbReference type="EMBL" id="CAB4688792.1"/>
    </source>
</evidence>
<feature type="transmembrane region" description="Helical" evidence="7">
    <location>
        <begin position="232"/>
        <end position="252"/>
    </location>
</feature>
<feature type="transmembrane region" description="Helical" evidence="7">
    <location>
        <begin position="138"/>
        <end position="157"/>
    </location>
</feature>
<dbReference type="GO" id="GO:0005886">
    <property type="term" value="C:plasma membrane"/>
    <property type="evidence" value="ECO:0007669"/>
    <property type="project" value="UniProtKB-SubCell"/>
</dbReference>
<sequence length="281" mass="30697">MSFWTSPRSGSRLGVLLVHRASTVLYPTFFFVLFMSIWEAWVRLADVSSVILPPPSAIAAQLGIFDQLWPDLWVTLQRIIEGFLLAAIIGFVLAILIVTFRPFARSIFPVLVATQVIPKLAIAPLFLIWFGYGGLSTVLIVFLLAFFPIVINTVLGLRTIEIEKMYLARSVGAGWIATFLRIRLPNALPSIFGGLKLAALLAVNGAVVAEFISSTSGIGHVIQGAAGDNDIVRLFVAVGYLSLGGLLIFLVMEVAERYSIPWHVSRRDYVSVAPPANSRAL</sequence>
<evidence type="ECO:0000256" key="1">
    <source>
        <dbReference type="ARBA" id="ARBA00004651"/>
    </source>
</evidence>
<evidence type="ECO:0000259" key="8">
    <source>
        <dbReference type="PROSITE" id="PS50928"/>
    </source>
</evidence>
<keyword evidence="3" id="KW-1003">Cell membrane</keyword>
<dbReference type="PROSITE" id="PS50928">
    <property type="entry name" value="ABC_TM1"/>
    <property type="match status" value="1"/>
</dbReference>
<dbReference type="InterPro" id="IPR035906">
    <property type="entry name" value="MetI-like_sf"/>
</dbReference>
<organism evidence="9">
    <name type="scientific">freshwater metagenome</name>
    <dbReference type="NCBI Taxonomy" id="449393"/>
    <lineage>
        <taxon>unclassified sequences</taxon>
        <taxon>metagenomes</taxon>
        <taxon>ecological metagenomes</taxon>
    </lineage>
</organism>
<dbReference type="SUPFAM" id="SSF161098">
    <property type="entry name" value="MetI-like"/>
    <property type="match status" value="1"/>
</dbReference>
<feature type="domain" description="ABC transmembrane type-1" evidence="8">
    <location>
        <begin position="72"/>
        <end position="259"/>
    </location>
</feature>
<keyword evidence="4 7" id="KW-0812">Transmembrane</keyword>
<evidence type="ECO:0000256" key="3">
    <source>
        <dbReference type="ARBA" id="ARBA00022475"/>
    </source>
</evidence>
<dbReference type="PANTHER" id="PTHR30151:SF20">
    <property type="entry name" value="ABC TRANSPORTER PERMEASE PROTEIN HI_0355-RELATED"/>
    <property type="match status" value="1"/>
</dbReference>
<protein>
    <submittedName>
        <fullName evidence="9">Unannotated protein</fullName>
    </submittedName>
</protein>
<evidence type="ECO:0000256" key="7">
    <source>
        <dbReference type="SAM" id="Phobius"/>
    </source>
</evidence>
<feature type="transmembrane region" description="Helical" evidence="7">
    <location>
        <begin position="79"/>
        <end position="100"/>
    </location>
</feature>
<dbReference type="InterPro" id="IPR000515">
    <property type="entry name" value="MetI-like"/>
</dbReference>
<evidence type="ECO:0000256" key="5">
    <source>
        <dbReference type="ARBA" id="ARBA00022989"/>
    </source>
</evidence>
<keyword evidence="2" id="KW-0813">Transport</keyword>
<feature type="transmembrane region" description="Helical" evidence="7">
    <location>
        <begin position="190"/>
        <end position="212"/>
    </location>
</feature>
<evidence type="ECO:0000256" key="2">
    <source>
        <dbReference type="ARBA" id="ARBA00022448"/>
    </source>
</evidence>
<dbReference type="GO" id="GO:0055085">
    <property type="term" value="P:transmembrane transport"/>
    <property type="evidence" value="ECO:0007669"/>
    <property type="project" value="InterPro"/>
</dbReference>
<name>A0A6J6NS81_9ZZZZ</name>